<dbReference type="GO" id="GO:0016491">
    <property type="term" value="F:oxidoreductase activity"/>
    <property type="evidence" value="ECO:0007669"/>
    <property type="project" value="InterPro"/>
</dbReference>
<organism evidence="1 2">
    <name type="scientific">Angomonas deanei</name>
    <dbReference type="NCBI Taxonomy" id="59799"/>
    <lineage>
        <taxon>Eukaryota</taxon>
        <taxon>Discoba</taxon>
        <taxon>Euglenozoa</taxon>
        <taxon>Kinetoplastea</taxon>
        <taxon>Metakinetoplastina</taxon>
        <taxon>Trypanosomatida</taxon>
        <taxon>Trypanosomatidae</taxon>
        <taxon>Strigomonadinae</taxon>
        <taxon>Angomonas</taxon>
    </lineage>
</organism>
<evidence type="ECO:0000313" key="2">
    <source>
        <dbReference type="Proteomes" id="UP000515908"/>
    </source>
</evidence>
<proteinExistence type="predicted"/>
<keyword evidence="2" id="KW-1185">Reference proteome</keyword>
<dbReference type="OrthoDB" id="41362at2759"/>
<protein>
    <submittedName>
        <fullName evidence="1">Nitroreductase family, putative</fullName>
    </submittedName>
</protein>
<reference evidence="1 2" key="1">
    <citation type="submission" date="2020-08" db="EMBL/GenBank/DDBJ databases">
        <authorList>
            <person name="Newling K."/>
            <person name="Davey J."/>
            <person name="Forrester S."/>
        </authorList>
    </citation>
    <scope>NUCLEOTIDE SEQUENCE [LARGE SCALE GENOMIC DNA]</scope>
    <source>
        <strain evidence="2">Crithidia deanei Carvalho (ATCC PRA-265)</strain>
    </source>
</reference>
<sequence>MGLKKVKINNEKNENKNKNHNLGSYYGDLYGPSYLRQVYYYLHQGPFQTMQCAKNLTSYLYNFSISKNNNSIYQNHHRLPNHYTPLLTVPSSATAYAQKQTIFAVSTFLYLCTAAGLQTCVMEGFDEHAVKIVAGLHQNNNNNNNETNNSFHMDRYTVPCVVSVGYADDNNNNNSLVRSPRFSSSHFVHWNSF</sequence>
<dbReference type="InterPro" id="IPR050461">
    <property type="entry name" value="Nitroreductase_HadB/RutE"/>
</dbReference>
<dbReference type="VEuPathDB" id="TriTrypDB:ADEAN_000999600"/>
<evidence type="ECO:0000313" key="1">
    <source>
        <dbReference type="EMBL" id="CAD2222452.1"/>
    </source>
</evidence>
<dbReference type="PANTHER" id="PTHR43543">
    <property type="entry name" value="MALONIC SEMIALDEHYDE REDUCTASE RUTE-RELATED"/>
    <property type="match status" value="1"/>
</dbReference>
<dbReference type="SUPFAM" id="SSF55469">
    <property type="entry name" value="FMN-dependent nitroreductase-like"/>
    <property type="match status" value="1"/>
</dbReference>
<dbReference type="AlphaFoldDB" id="A0A7G2CVV7"/>
<dbReference type="PANTHER" id="PTHR43543:SF1">
    <property type="entry name" value="MALONIC SEMIALDEHYDE REDUCTASE RUTE-RELATED"/>
    <property type="match status" value="1"/>
</dbReference>
<dbReference type="InterPro" id="IPR000415">
    <property type="entry name" value="Nitroreductase-like"/>
</dbReference>
<dbReference type="Gene3D" id="3.40.109.10">
    <property type="entry name" value="NADH Oxidase"/>
    <property type="match status" value="1"/>
</dbReference>
<dbReference type="EMBL" id="LR877170">
    <property type="protein sequence ID" value="CAD2222452.1"/>
    <property type="molecule type" value="Genomic_DNA"/>
</dbReference>
<accession>A0A7G2CVV7</accession>
<gene>
    <name evidence="1" type="ORF">ADEAN_000999600</name>
</gene>
<dbReference type="Proteomes" id="UP000515908">
    <property type="component" value="Chromosome 26"/>
</dbReference>
<name>A0A7G2CVV7_9TRYP</name>